<feature type="domain" description="ABC1 atypical kinase-like" evidence="3">
    <location>
        <begin position="94"/>
        <end position="333"/>
    </location>
</feature>
<dbReference type="InterPro" id="IPR004147">
    <property type="entry name" value="ABC1_dom"/>
</dbReference>
<gene>
    <name evidence="4" type="ORF">H9L17_13625</name>
</gene>
<dbReference type="Pfam" id="PF03109">
    <property type="entry name" value="ABC1"/>
    <property type="match status" value="1"/>
</dbReference>
<evidence type="ECO:0000313" key="4">
    <source>
        <dbReference type="EMBL" id="QNN46198.1"/>
    </source>
</evidence>
<sequence>MNAQPLQDAHVQPHAPATGTFSRGWRVVRFLFRYWRLGALGTGKPDLPEPRADAVAQAFVRELEAFGPVFVKIGQALSTRAEWLSPAVVRALGRMRDDVTPLPWSRIQPAIETALGAPLPMLFLRIDPVPVGSASLAQVYRATLHDGREVAVKVKRPGAEAEMLRDLDLLARIAAWADRLTPLGRRLRFRDWIGEFRRGLEDELDYCVEADNQRRFAAHFRRYPGLWVPQPIRGHTCRDVLTMEFAHGRHLVPGCADPETGAALVAALIRAYLDQILLHGEIHADPHPGNFLITADGCLAVVDLGLLVPVSPERQARLMRMFTALVDGRGEEVADETVAIGLPLPGFDAAGFRRDIARVVSDYVSQHAPTEGDLLLDIVRLAGRHALRPPPELSLLGRALLGLEAVRQALAPTLDARRIMEEHLTGIAVERVRESFGRNHVAIAAHDLHAMVRAAPRQVESLLSILGENRLQVRLTGLVETQLVENLQKIANRIAAGVVVAALILASALMMRVGGGARLFGYPALALGFFFAATLLGLWIVIGAWLHDRSAPRP</sequence>
<organism evidence="4 5">
    <name type="scientific">Thermomonas brevis</name>
    <dbReference type="NCBI Taxonomy" id="215691"/>
    <lineage>
        <taxon>Bacteria</taxon>
        <taxon>Pseudomonadati</taxon>
        <taxon>Pseudomonadota</taxon>
        <taxon>Gammaproteobacteria</taxon>
        <taxon>Lysobacterales</taxon>
        <taxon>Lysobacteraceae</taxon>
        <taxon>Thermomonas</taxon>
    </lineage>
</organism>
<dbReference type="CDD" id="cd05121">
    <property type="entry name" value="ABC1_ADCK3-like"/>
    <property type="match status" value="1"/>
</dbReference>
<evidence type="ECO:0000259" key="3">
    <source>
        <dbReference type="Pfam" id="PF03109"/>
    </source>
</evidence>
<evidence type="ECO:0000313" key="5">
    <source>
        <dbReference type="Proteomes" id="UP000515977"/>
    </source>
</evidence>
<keyword evidence="4" id="KW-0418">Kinase</keyword>
<dbReference type="InterPro" id="IPR050154">
    <property type="entry name" value="UbiB_kinase"/>
</dbReference>
<evidence type="ECO:0000256" key="1">
    <source>
        <dbReference type="ARBA" id="ARBA00009670"/>
    </source>
</evidence>
<comment type="similarity">
    <text evidence="1">Belongs to the protein kinase superfamily. ADCK protein kinase family.</text>
</comment>
<dbReference type="PANTHER" id="PTHR10566">
    <property type="entry name" value="CHAPERONE-ACTIVITY OF BC1 COMPLEX CABC1 -RELATED"/>
    <property type="match status" value="1"/>
</dbReference>
<keyword evidence="2" id="KW-0812">Transmembrane</keyword>
<proteinExistence type="inferred from homology"/>
<dbReference type="PANTHER" id="PTHR10566:SF113">
    <property type="entry name" value="PROTEIN ACTIVITY OF BC1 COMPLEX KINASE 7, CHLOROPLASTIC"/>
    <property type="match status" value="1"/>
</dbReference>
<keyword evidence="2" id="KW-0472">Membrane</keyword>
<feature type="transmembrane region" description="Helical" evidence="2">
    <location>
        <begin position="525"/>
        <end position="546"/>
    </location>
</feature>
<dbReference type="Proteomes" id="UP000515977">
    <property type="component" value="Chromosome"/>
</dbReference>
<keyword evidence="5" id="KW-1185">Reference proteome</keyword>
<dbReference type="SUPFAM" id="SSF56112">
    <property type="entry name" value="Protein kinase-like (PK-like)"/>
    <property type="match status" value="1"/>
</dbReference>
<name>A0A7G9QS73_9GAMM</name>
<dbReference type="KEGG" id="tbv:H9L17_13625"/>
<dbReference type="InterPro" id="IPR011009">
    <property type="entry name" value="Kinase-like_dom_sf"/>
</dbReference>
<feature type="transmembrane region" description="Helical" evidence="2">
    <location>
        <begin position="494"/>
        <end position="513"/>
    </location>
</feature>
<keyword evidence="2" id="KW-1133">Transmembrane helix</keyword>
<dbReference type="AlphaFoldDB" id="A0A7G9QS73"/>
<protein>
    <submittedName>
        <fullName evidence="4">AarF/ABC1/UbiB kinase family protein</fullName>
    </submittedName>
</protein>
<dbReference type="EMBL" id="CP060711">
    <property type="protein sequence ID" value="QNN46198.1"/>
    <property type="molecule type" value="Genomic_DNA"/>
</dbReference>
<evidence type="ECO:0000256" key="2">
    <source>
        <dbReference type="SAM" id="Phobius"/>
    </source>
</evidence>
<dbReference type="GO" id="GO:0016301">
    <property type="term" value="F:kinase activity"/>
    <property type="evidence" value="ECO:0007669"/>
    <property type="project" value="UniProtKB-KW"/>
</dbReference>
<dbReference type="RefSeq" id="WP_187569960.1">
    <property type="nucleotide sequence ID" value="NZ_CP060711.1"/>
</dbReference>
<reference evidence="4 5" key="1">
    <citation type="submission" date="2020-08" db="EMBL/GenBank/DDBJ databases">
        <title>Genome sequence of Thermomonas brevis KACC 16975T.</title>
        <authorList>
            <person name="Hyun D.-W."/>
            <person name="Bae J.-W."/>
        </authorList>
    </citation>
    <scope>NUCLEOTIDE SEQUENCE [LARGE SCALE GENOMIC DNA]</scope>
    <source>
        <strain evidence="4 5">KACC 16975</strain>
    </source>
</reference>
<keyword evidence="4" id="KW-0808">Transferase</keyword>
<accession>A0A7G9QS73</accession>